<comment type="caution">
    <text evidence="2">The sequence shown here is derived from an EMBL/GenBank/DDBJ whole genome shotgun (WGS) entry which is preliminary data.</text>
</comment>
<dbReference type="EMBL" id="JARQZJ010000146">
    <property type="protein sequence ID" value="KAK9893075.1"/>
    <property type="molecule type" value="Genomic_DNA"/>
</dbReference>
<feature type="compositionally biased region" description="Polar residues" evidence="1">
    <location>
        <begin position="46"/>
        <end position="55"/>
    </location>
</feature>
<proteinExistence type="predicted"/>
<dbReference type="Proteomes" id="UP001431783">
    <property type="component" value="Unassembled WGS sequence"/>
</dbReference>
<evidence type="ECO:0000313" key="2">
    <source>
        <dbReference type="EMBL" id="KAK9893075.1"/>
    </source>
</evidence>
<evidence type="ECO:0008006" key="4">
    <source>
        <dbReference type="Google" id="ProtNLM"/>
    </source>
</evidence>
<feature type="region of interest" description="Disordered" evidence="1">
    <location>
        <begin position="45"/>
        <end position="91"/>
    </location>
</feature>
<keyword evidence="3" id="KW-1185">Reference proteome</keyword>
<protein>
    <recommendedName>
        <fullName evidence="4">EF-hand domain-containing protein</fullName>
    </recommendedName>
</protein>
<organism evidence="2 3">
    <name type="scientific">Henosepilachna vigintioctopunctata</name>
    <dbReference type="NCBI Taxonomy" id="420089"/>
    <lineage>
        <taxon>Eukaryota</taxon>
        <taxon>Metazoa</taxon>
        <taxon>Ecdysozoa</taxon>
        <taxon>Arthropoda</taxon>
        <taxon>Hexapoda</taxon>
        <taxon>Insecta</taxon>
        <taxon>Pterygota</taxon>
        <taxon>Neoptera</taxon>
        <taxon>Endopterygota</taxon>
        <taxon>Coleoptera</taxon>
        <taxon>Polyphaga</taxon>
        <taxon>Cucujiformia</taxon>
        <taxon>Coccinelloidea</taxon>
        <taxon>Coccinellidae</taxon>
        <taxon>Epilachninae</taxon>
        <taxon>Epilachnini</taxon>
        <taxon>Henosepilachna</taxon>
    </lineage>
</organism>
<evidence type="ECO:0000313" key="3">
    <source>
        <dbReference type="Proteomes" id="UP001431783"/>
    </source>
</evidence>
<feature type="non-terminal residue" evidence="2">
    <location>
        <position position="101"/>
    </location>
</feature>
<name>A0AAW1VJK0_9CUCU</name>
<dbReference type="AlphaFoldDB" id="A0AAW1VJK0"/>
<sequence>MNDIINLNKDTSGSIDTGEFHQITNEAVTTINSEAAAKSVKRLHQNKLSPLAMNSESDKNRNLKARHPRGIVGTGTATFNTGHEARSPSVLPNCAQWSTPL</sequence>
<evidence type="ECO:0000256" key="1">
    <source>
        <dbReference type="SAM" id="MobiDB-lite"/>
    </source>
</evidence>
<gene>
    <name evidence="2" type="ORF">WA026_023567</name>
</gene>
<accession>A0AAW1VJK0</accession>
<reference evidence="2 3" key="1">
    <citation type="submission" date="2023-03" db="EMBL/GenBank/DDBJ databases">
        <title>Genome insight into feeding habits of ladybird beetles.</title>
        <authorList>
            <person name="Li H.-S."/>
            <person name="Huang Y.-H."/>
            <person name="Pang H."/>
        </authorList>
    </citation>
    <scope>NUCLEOTIDE SEQUENCE [LARGE SCALE GENOMIC DNA]</scope>
    <source>
        <strain evidence="2">SYSU_2023b</strain>
        <tissue evidence="2">Whole body</tissue>
    </source>
</reference>